<protein>
    <submittedName>
        <fullName evidence="1">Uncharacterized protein</fullName>
    </submittedName>
</protein>
<dbReference type="Proteomes" id="UP000824533">
    <property type="component" value="Linkage Group LG10"/>
</dbReference>
<proteinExistence type="predicted"/>
<accession>A0ACC1D4A1</accession>
<name>A0ACC1D4A1_9NEOP</name>
<evidence type="ECO:0000313" key="1">
    <source>
        <dbReference type="EMBL" id="KAJ0178554.1"/>
    </source>
</evidence>
<evidence type="ECO:0000313" key="2">
    <source>
        <dbReference type="Proteomes" id="UP000824533"/>
    </source>
</evidence>
<sequence>MICSACNVKCSDGVECSSCKNKYDFSCAGISETGYRRLGAERRAAWKCSSCRISSPNPMSPGGEQMDAILGKLNDMALKLECLPSLISDVKGIKSNMELLQSSNEEAIKKIQEFASRVDAVESRIASVEMIADTASDTKAQMDILLRNDISRDQWSRMNNAEIKGIPFIKSENLFSILEKIGIAINYKVDKSQINYISRIPTFNNKEKSVIVSFLNRYIKEDFVAAARAKKSLLASALGFADSNQRVFVNDHLSPEYKKLLTKTKSVAKEKGFQYVWVKFSKIHVRKNDTSHVLTINSPQDLLKLK</sequence>
<reference evidence="1 2" key="1">
    <citation type="journal article" date="2021" name="Front. Genet.">
        <title>Chromosome-Level Genome Assembly Reveals Significant Gene Expansion in the Toll and IMD Signaling Pathways of Dendrolimus kikuchii.</title>
        <authorList>
            <person name="Zhou J."/>
            <person name="Wu P."/>
            <person name="Xiong Z."/>
            <person name="Liu N."/>
            <person name="Zhao N."/>
            <person name="Ji M."/>
            <person name="Qiu Y."/>
            <person name="Yang B."/>
        </authorList>
    </citation>
    <scope>NUCLEOTIDE SEQUENCE [LARGE SCALE GENOMIC DNA]</scope>
    <source>
        <strain evidence="1">Ann1</strain>
    </source>
</reference>
<comment type="caution">
    <text evidence="1">The sequence shown here is derived from an EMBL/GenBank/DDBJ whole genome shotgun (WGS) entry which is preliminary data.</text>
</comment>
<gene>
    <name evidence="1" type="ORF">K1T71_006377</name>
</gene>
<dbReference type="EMBL" id="CM034396">
    <property type="protein sequence ID" value="KAJ0178554.1"/>
    <property type="molecule type" value="Genomic_DNA"/>
</dbReference>
<keyword evidence="2" id="KW-1185">Reference proteome</keyword>
<organism evidence="1 2">
    <name type="scientific">Dendrolimus kikuchii</name>
    <dbReference type="NCBI Taxonomy" id="765133"/>
    <lineage>
        <taxon>Eukaryota</taxon>
        <taxon>Metazoa</taxon>
        <taxon>Ecdysozoa</taxon>
        <taxon>Arthropoda</taxon>
        <taxon>Hexapoda</taxon>
        <taxon>Insecta</taxon>
        <taxon>Pterygota</taxon>
        <taxon>Neoptera</taxon>
        <taxon>Endopterygota</taxon>
        <taxon>Lepidoptera</taxon>
        <taxon>Glossata</taxon>
        <taxon>Ditrysia</taxon>
        <taxon>Bombycoidea</taxon>
        <taxon>Lasiocampidae</taxon>
        <taxon>Dendrolimus</taxon>
    </lineage>
</organism>